<dbReference type="AlphaFoldDB" id="A0AAE0BZ81"/>
<feature type="non-terminal residue" evidence="2">
    <location>
        <position position="963"/>
    </location>
</feature>
<evidence type="ECO:0000256" key="1">
    <source>
        <dbReference type="SAM" id="MobiDB-lite"/>
    </source>
</evidence>
<organism evidence="2 3">
    <name type="scientific">Cymbomonas tetramitiformis</name>
    <dbReference type="NCBI Taxonomy" id="36881"/>
    <lineage>
        <taxon>Eukaryota</taxon>
        <taxon>Viridiplantae</taxon>
        <taxon>Chlorophyta</taxon>
        <taxon>Pyramimonadophyceae</taxon>
        <taxon>Pyramimonadales</taxon>
        <taxon>Pyramimonadaceae</taxon>
        <taxon>Cymbomonas</taxon>
    </lineage>
</organism>
<feature type="compositionally biased region" description="Acidic residues" evidence="1">
    <location>
        <begin position="548"/>
        <end position="564"/>
    </location>
</feature>
<feature type="compositionally biased region" description="Low complexity" evidence="1">
    <location>
        <begin position="885"/>
        <end position="898"/>
    </location>
</feature>
<feature type="region of interest" description="Disordered" evidence="1">
    <location>
        <begin position="884"/>
        <end position="932"/>
    </location>
</feature>
<gene>
    <name evidence="2" type="ORF">CYMTET_44945</name>
</gene>
<dbReference type="Proteomes" id="UP001190700">
    <property type="component" value="Unassembled WGS sequence"/>
</dbReference>
<sequence>MAVDDLDGALDSLVLACSPDGVANRFERRGVAGCAIAGGTPGVYSVIFSVANSAGIVATATRLVTVVASCPLGENPCADLVTCSMDGVCLGDLTRNASATVAVGASPSIALRTSAAMPSAYVEVRQHSEYRACVGTEAEHADVLCEPGAEAADDEDGNLTAQVLVCLPPECEGRVACAGHEWVSKGVQGCVNTSSAVETVFDVVFQVYDSSQPAQAANVTRYVVIIDPCASGEELCEDLTCSSISCATRDGWAVDPVDITPPVVTLLQPSPARVVYGDAAKVAELQPCSSTAEYGRLAPCAASAQDDVDMDVSGSLTAVQHTACAGCSTTGCPLAELHLCFPGTYGFRFEAQDSSGNIGVALLMVTLVEVATVSAQIVVSAGTDSQAEAEAYAALLLQEDSPEATAFSQGIADLLNSDESATGGVVLTADSIAINAVTVQEADPEATGVDLSLVVSFNTTVASAEPSSGVGRRRLLDLSTQTNGAVALLTAATGDGRMSESLGQAALKANTSLPTAVTGLADNVSSRLTSWEGWSPQRLTSWEGGAPEADELGGVEPPEADELGGVEPLQVDEMRAYESSISGTMGTLQLNSARLSADLTEGVLPSVEAATGDADDWTEKQLSTWLDGQREDFANLDLLLDTTQELKRRLELFVQAQALVKAGLLDAELRLQETMHHMEETLASSQQAIAAAVALQEVTAAPEAYSKEGCGLEKLSFQGSVQNNLEMQYAFLVGGGVNDTLVAGDAAPSELQRRRLSQLHSENYRRYIEYNWWKLPTVPEVDELTRTSPFTKPARHMLAGRHALVGGILSYIKRSKEDARWPCTSRFENIQAPCFTQPLGEGYYGRAPVFYPGTSPGTSFHSPPLPPPPRSMHLICFCEPQTAISRPPSRQSRSRAPPEASTHAELQRRGEEASAPWSGGHAEESGRPTRGLPTRASCHCKLAASRHLSATPLASSQHLATCP</sequence>
<accession>A0AAE0BZ81</accession>
<keyword evidence="3" id="KW-1185">Reference proteome</keyword>
<name>A0AAE0BZ81_9CHLO</name>
<proteinExistence type="predicted"/>
<comment type="caution">
    <text evidence="2">The sequence shown here is derived from an EMBL/GenBank/DDBJ whole genome shotgun (WGS) entry which is preliminary data.</text>
</comment>
<evidence type="ECO:0000313" key="3">
    <source>
        <dbReference type="Proteomes" id="UP001190700"/>
    </source>
</evidence>
<protein>
    <submittedName>
        <fullName evidence="2">Uncharacterized protein</fullName>
    </submittedName>
</protein>
<evidence type="ECO:0000313" key="2">
    <source>
        <dbReference type="EMBL" id="KAK3245491.1"/>
    </source>
</evidence>
<feature type="region of interest" description="Disordered" evidence="1">
    <location>
        <begin position="541"/>
        <end position="566"/>
    </location>
</feature>
<reference evidence="2 3" key="1">
    <citation type="journal article" date="2015" name="Genome Biol. Evol.">
        <title>Comparative Genomics of a Bacterivorous Green Alga Reveals Evolutionary Causalities and Consequences of Phago-Mixotrophic Mode of Nutrition.</title>
        <authorList>
            <person name="Burns J.A."/>
            <person name="Paasch A."/>
            <person name="Narechania A."/>
            <person name="Kim E."/>
        </authorList>
    </citation>
    <scope>NUCLEOTIDE SEQUENCE [LARGE SCALE GENOMIC DNA]</scope>
    <source>
        <strain evidence="2 3">PLY_AMNH</strain>
    </source>
</reference>
<dbReference type="EMBL" id="LGRX02030598">
    <property type="protein sequence ID" value="KAK3245491.1"/>
    <property type="molecule type" value="Genomic_DNA"/>
</dbReference>